<gene>
    <name evidence="1" type="ORF">AAH991_30020</name>
</gene>
<evidence type="ECO:0000313" key="1">
    <source>
        <dbReference type="EMBL" id="MEN3539381.1"/>
    </source>
</evidence>
<keyword evidence="2" id="KW-1185">Reference proteome</keyword>
<evidence type="ECO:0000313" key="2">
    <source>
        <dbReference type="Proteomes" id="UP001447516"/>
    </source>
</evidence>
<dbReference type="Gene3D" id="3.40.50.1010">
    <property type="entry name" value="5'-nuclease"/>
    <property type="match status" value="1"/>
</dbReference>
<sequence>MAELTELHPRDVDRAARLVEGYAGLRLGFVDASVIALAERMRIDRVATIDRRHFTVVRPRHVLALTLLPAVL</sequence>
<dbReference type="SUPFAM" id="SSF88723">
    <property type="entry name" value="PIN domain-like"/>
    <property type="match status" value="1"/>
</dbReference>
<accession>A0ABV0AYP0</accession>
<dbReference type="Proteomes" id="UP001447516">
    <property type="component" value="Unassembled WGS sequence"/>
</dbReference>
<comment type="caution">
    <text evidence="1">The sequence shown here is derived from an EMBL/GenBank/DDBJ whole genome shotgun (WGS) entry which is preliminary data.</text>
</comment>
<name>A0ABV0AYP0_9ACTN</name>
<reference evidence="1 2" key="1">
    <citation type="submission" date="2024-05" db="EMBL/GenBank/DDBJ databases">
        <title>Microbispora sp.ZYX-F-249.</title>
        <authorList>
            <person name="Xie H."/>
        </authorList>
    </citation>
    <scope>NUCLEOTIDE SEQUENCE [LARGE SCALE GENOMIC DNA]</scope>
    <source>
        <strain evidence="1 2">ZYX-F-249</strain>
    </source>
</reference>
<organism evidence="1 2">
    <name type="scientific">Microbispora maris</name>
    <dbReference type="NCBI Taxonomy" id="3144104"/>
    <lineage>
        <taxon>Bacteria</taxon>
        <taxon>Bacillati</taxon>
        <taxon>Actinomycetota</taxon>
        <taxon>Actinomycetes</taxon>
        <taxon>Streptosporangiales</taxon>
        <taxon>Streptosporangiaceae</taxon>
        <taxon>Microbispora</taxon>
    </lineage>
</organism>
<dbReference type="RefSeq" id="WP_346229276.1">
    <property type="nucleotide sequence ID" value="NZ_JBDJAW010000032.1"/>
</dbReference>
<proteinExistence type="predicted"/>
<protein>
    <submittedName>
        <fullName evidence="1">PIN domain-containing protein</fullName>
    </submittedName>
</protein>
<dbReference type="InterPro" id="IPR029060">
    <property type="entry name" value="PIN-like_dom_sf"/>
</dbReference>
<dbReference type="EMBL" id="JBDJAW010000032">
    <property type="protein sequence ID" value="MEN3539381.1"/>
    <property type="molecule type" value="Genomic_DNA"/>
</dbReference>